<sequence length="90" mass="9720">MHNRLTTAQVACAAAYALIFPISNLIGGKLMMFGILLTCPFLILAWPGGMLAVTIFGSEQAYIWGAGLMIFLQALPVTSLMKIFRNNAKA</sequence>
<dbReference type="RefSeq" id="WP_114561742.1">
    <property type="nucleotide sequence ID" value="NZ_CP031124.1"/>
</dbReference>
<feature type="transmembrane region" description="Helical" evidence="1">
    <location>
        <begin position="33"/>
        <end position="56"/>
    </location>
</feature>
<dbReference type="EMBL" id="CP031124">
    <property type="protein sequence ID" value="AXF84437.1"/>
    <property type="molecule type" value="Genomic_DNA"/>
</dbReference>
<dbReference type="OrthoDB" id="9988715at2"/>
<gene>
    <name evidence="2" type="ORF">DTO96_100144</name>
</gene>
<keyword evidence="1" id="KW-0472">Membrane</keyword>
<keyword evidence="1" id="KW-1133">Transmembrane helix</keyword>
<name>A0A345D7U9_9BURK</name>
<keyword evidence="1" id="KW-0812">Transmembrane</keyword>
<feature type="transmembrane region" description="Helical" evidence="1">
    <location>
        <begin position="62"/>
        <end position="84"/>
    </location>
</feature>
<accession>A0A345D7U9</accession>
<evidence type="ECO:0000256" key="1">
    <source>
        <dbReference type="SAM" id="Phobius"/>
    </source>
</evidence>
<evidence type="ECO:0000313" key="2">
    <source>
        <dbReference type="EMBL" id="AXF84437.1"/>
    </source>
</evidence>
<feature type="transmembrane region" description="Helical" evidence="1">
    <location>
        <begin position="6"/>
        <end position="26"/>
    </location>
</feature>
<dbReference type="KEGG" id="hyf:DTO96_100144"/>
<proteinExistence type="predicted"/>
<keyword evidence="3" id="KW-1185">Reference proteome</keyword>
<dbReference type="Proteomes" id="UP000252182">
    <property type="component" value="Chromosome"/>
</dbReference>
<evidence type="ECO:0000313" key="3">
    <source>
        <dbReference type="Proteomes" id="UP000252182"/>
    </source>
</evidence>
<dbReference type="AlphaFoldDB" id="A0A345D7U9"/>
<protein>
    <submittedName>
        <fullName evidence="2">Uncharacterized protein</fullName>
    </submittedName>
</protein>
<reference evidence="3" key="1">
    <citation type="submission" date="2018-07" db="EMBL/GenBank/DDBJ databases">
        <authorList>
            <person name="Kim H."/>
        </authorList>
    </citation>
    <scope>NUCLEOTIDE SEQUENCE [LARGE SCALE GENOMIC DNA]</scope>
    <source>
        <strain evidence="3">F02</strain>
    </source>
</reference>
<organism evidence="2 3">
    <name type="scientific">Ephemeroptericola cinctiostellae</name>
    <dbReference type="NCBI Taxonomy" id="2268024"/>
    <lineage>
        <taxon>Bacteria</taxon>
        <taxon>Pseudomonadati</taxon>
        <taxon>Pseudomonadota</taxon>
        <taxon>Betaproteobacteria</taxon>
        <taxon>Burkholderiales</taxon>
        <taxon>Burkholderiaceae</taxon>
        <taxon>Ephemeroptericola</taxon>
    </lineage>
</organism>